<comment type="catalytic activity">
    <reaction evidence="3">
        <text>5,6-dihydrouracil + NAD(+) = uracil + NADH + H(+)</text>
        <dbReference type="Rhea" id="RHEA:20189"/>
        <dbReference type="ChEBI" id="CHEBI:15378"/>
        <dbReference type="ChEBI" id="CHEBI:15901"/>
        <dbReference type="ChEBI" id="CHEBI:17568"/>
        <dbReference type="ChEBI" id="CHEBI:57540"/>
        <dbReference type="ChEBI" id="CHEBI:57945"/>
        <dbReference type="EC" id="1.3.1.1"/>
    </reaction>
</comment>
<evidence type="ECO:0000313" key="9">
    <source>
        <dbReference type="Proteomes" id="UP000234857"/>
    </source>
</evidence>
<dbReference type="GO" id="GO:0005737">
    <property type="term" value="C:cytoplasm"/>
    <property type="evidence" value="ECO:0007669"/>
    <property type="project" value="InterPro"/>
</dbReference>
<dbReference type="GO" id="GO:0004159">
    <property type="term" value="F:dihydropyrimidine dehydrogenase (NAD+) activity"/>
    <property type="evidence" value="ECO:0007669"/>
    <property type="project" value="UniProtKB-EC"/>
</dbReference>
<evidence type="ECO:0000256" key="6">
    <source>
        <dbReference type="ARBA" id="ARBA00049728"/>
    </source>
</evidence>
<evidence type="ECO:0000256" key="3">
    <source>
        <dbReference type="ARBA" id="ARBA00048792"/>
    </source>
</evidence>
<dbReference type="Pfam" id="PF01180">
    <property type="entry name" value="DHO_dh"/>
    <property type="match status" value="1"/>
</dbReference>
<comment type="subunit">
    <text evidence="5">Heterotetramer of 2 PreA and 2 PreT subunits.</text>
</comment>
<organism evidence="8 9">
    <name type="scientific">Muiribacterium halophilum</name>
    <dbReference type="NCBI Taxonomy" id="2053465"/>
    <lineage>
        <taxon>Bacteria</taxon>
        <taxon>Candidatus Muiribacteriota</taxon>
        <taxon>Candidatus Muiribacteriia</taxon>
        <taxon>Candidatus Muiribacteriales</taxon>
        <taxon>Candidatus Muiribacteriaceae</taxon>
        <taxon>Candidatus Muiribacterium</taxon>
    </lineage>
</organism>
<dbReference type="Proteomes" id="UP000234857">
    <property type="component" value="Unassembled WGS sequence"/>
</dbReference>
<dbReference type="GO" id="GO:0006212">
    <property type="term" value="P:uracil catabolic process"/>
    <property type="evidence" value="ECO:0007669"/>
    <property type="project" value="TreeGrafter"/>
</dbReference>
<dbReference type="AlphaFoldDB" id="A0A2N5ZBP4"/>
<comment type="caution">
    <text evidence="8">The sequence shown here is derived from an EMBL/GenBank/DDBJ whole genome shotgun (WGS) entry which is preliminary data.</text>
</comment>
<evidence type="ECO:0000256" key="2">
    <source>
        <dbReference type="ARBA" id="ARBA00047685"/>
    </source>
</evidence>
<dbReference type="InterPro" id="IPR013785">
    <property type="entry name" value="Aldolase_TIM"/>
</dbReference>
<dbReference type="GO" id="GO:0006210">
    <property type="term" value="P:thymine catabolic process"/>
    <property type="evidence" value="ECO:0007669"/>
    <property type="project" value="TreeGrafter"/>
</dbReference>
<feature type="domain" description="Dihydroorotate dehydrogenase catalytic" evidence="7">
    <location>
        <begin position="9"/>
        <end position="173"/>
    </location>
</feature>
<accession>A0A2N5ZBP4</accession>
<dbReference type="EC" id="1.3.1.1" evidence="6"/>
<comment type="function">
    <text evidence="4">Involved in pyrimidine base degradation. Catalyzes physiologically the reduction of uracil to 5,6-dihydrouracil (DHU) by using NADH as a specific cosubstrate. It also catalyzes the reverse reaction and the reduction of thymine to 5,6-dihydrothymine (DHT).</text>
</comment>
<dbReference type="PANTHER" id="PTHR43073">
    <property type="entry name" value="DIHYDROPYRIMIDINE DEHYDROGENASE [NADP(+)]"/>
    <property type="match status" value="1"/>
</dbReference>
<evidence type="ECO:0000256" key="4">
    <source>
        <dbReference type="ARBA" id="ARBA00049578"/>
    </source>
</evidence>
<sequence>MKLHEIKGVSAIELNISCPNVSKGGLAFGTDPEVVYSLVKACRKRTWKPLFVKLTPNVTDITTIAVAAEKAGADAITCINTFRGTLYDAQKDEFLLGNVIGGVSGPAIKPMALLAVYECSKKVSIPIIGVGGIYNEDDVFEFLKLGASLVQLGTVIFREPDIPVRIIESIEGKLK</sequence>
<evidence type="ECO:0000259" key="7">
    <source>
        <dbReference type="Pfam" id="PF01180"/>
    </source>
</evidence>
<proteinExistence type="predicted"/>
<protein>
    <recommendedName>
        <fullName evidence="6">dihydrouracil dehydrogenase (NAD(+))</fullName>
        <ecNumber evidence="6">1.3.1.1</ecNumber>
    </recommendedName>
</protein>
<dbReference type="SUPFAM" id="SSF51395">
    <property type="entry name" value="FMN-linked oxidoreductases"/>
    <property type="match status" value="1"/>
</dbReference>
<evidence type="ECO:0000256" key="5">
    <source>
        <dbReference type="ARBA" id="ARBA00049714"/>
    </source>
</evidence>
<name>A0A2N5ZBP4_MUIH1</name>
<dbReference type="GO" id="GO:0050661">
    <property type="term" value="F:NADP binding"/>
    <property type="evidence" value="ECO:0007669"/>
    <property type="project" value="TreeGrafter"/>
</dbReference>
<evidence type="ECO:0000256" key="1">
    <source>
        <dbReference type="ARBA" id="ARBA00023002"/>
    </source>
</evidence>
<dbReference type="GO" id="GO:0002058">
    <property type="term" value="F:uracil binding"/>
    <property type="evidence" value="ECO:0007669"/>
    <property type="project" value="TreeGrafter"/>
</dbReference>
<dbReference type="InterPro" id="IPR005720">
    <property type="entry name" value="Dihydroorotate_DH_cat"/>
</dbReference>
<dbReference type="Gene3D" id="3.20.20.70">
    <property type="entry name" value="Aldolase class I"/>
    <property type="match status" value="1"/>
</dbReference>
<keyword evidence="1" id="KW-0560">Oxidoreductase</keyword>
<dbReference type="EMBL" id="PKTG01000122">
    <property type="protein sequence ID" value="PLX16095.1"/>
    <property type="molecule type" value="Genomic_DNA"/>
</dbReference>
<evidence type="ECO:0000313" key="8">
    <source>
        <dbReference type="EMBL" id="PLX16095.1"/>
    </source>
</evidence>
<comment type="catalytic activity">
    <reaction evidence="2">
        <text>5,6-dihydrothymine + NAD(+) = thymine + NADH + H(+)</text>
        <dbReference type="Rhea" id="RHEA:28791"/>
        <dbReference type="ChEBI" id="CHEBI:15378"/>
        <dbReference type="ChEBI" id="CHEBI:17821"/>
        <dbReference type="ChEBI" id="CHEBI:27468"/>
        <dbReference type="ChEBI" id="CHEBI:57540"/>
        <dbReference type="ChEBI" id="CHEBI:57945"/>
        <dbReference type="EC" id="1.3.1.1"/>
    </reaction>
</comment>
<dbReference type="PANTHER" id="PTHR43073:SF2">
    <property type="entry name" value="DIHYDROPYRIMIDINE DEHYDROGENASE [NADP(+)]"/>
    <property type="match status" value="1"/>
</dbReference>
<reference evidence="8 9" key="1">
    <citation type="submission" date="2017-11" db="EMBL/GenBank/DDBJ databases">
        <title>Genome-resolved metagenomics identifies genetic mobility, metabolic interactions, and unexpected diversity in perchlorate-reducing communities.</title>
        <authorList>
            <person name="Barnum T.P."/>
            <person name="Figueroa I.A."/>
            <person name="Carlstrom C.I."/>
            <person name="Lucas L.N."/>
            <person name="Engelbrektson A.L."/>
            <person name="Coates J.D."/>
        </authorList>
    </citation>
    <scope>NUCLEOTIDE SEQUENCE [LARGE SCALE GENOMIC DNA]</scope>
    <source>
        <strain evidence="8">BM706</strain>
    </source>
</reference>
<gene>
    <name evidence="8" type="ORF">C0601_10755</name>
</gene>